<feature type="domain" description="Major facilitator superfamily (MFS) profile" evidence="6">
    <location>
        <begin position="27"/>
        <end position="427"/>
    </location>
</feature>
<proteinExistence type="predicted"/>
<feature type="transmembrane region" description="Helical" evidence="5">
    <location>
        <begin position="156"/>
        <end position="176"/>
    </location>
</feature>
<dbReference type="AlphaFoldDB" id="A0A1G6T493"/>
<dbReference type="Gene3D" id="1.20.1250.20">
    <property type="entry name" value="MFS general substrate transporter like domains"/>
    <property type="match status" value="2"/>
</dbReference>
<feature type="transmembrane region" description="Helical" evidence="5">
    <location>
        <begin position="62"/>
        <end position="82"/>
    </location>
</feature>
<dbReference type="PROSITE" id="PS50850">
    <property type="entry name" value="MFS"/>
    <property type="match status" value="1"/>
</dbReference>
<dbReference type="Pfam" id="PF07690">
    <property type="entry name" value="MFS_1"/>
    <property type="match status" value="1"/>
</dbReference>
<dbReference type="InterPro" id="IPR036259">
    <property type="entry name" value="MFS_trans_sf"/>
</dbReference>
<evidence type="ECO:0000256" key="1">
    <source>
        <dbReference type="ARBA" id="ARBA00004651"/>
    </source>
</evidence>
<evidence type="ECO:0000313" key="7">
    <source>
        <dbReference type="EMBL" id="SDD23980.1"/>
    </source>
</evidence>
<dbReference type="PANTHER" id="PTHR23508:SF10">
    <property type="entry name" value="CARBOXYLIC ACID TRANSPORTER PROTEIN HOMOLOG"/>
    <property type="match status" value="1"/>
</dbReference>
<comment type="subcellular location">
    <subcellularLocation>
        <location evidence="1">Cell membrane</location>
        <topology evidence="1">Multi-pass membrane protein</topology>
    </subcellularLocation>
</comment>
<keyword evidence="4 5" id="KW-0472">Membrane</keyword>
<dbReference type="STRING" id="168276.SAMN05444580_103394"/>
<dbReference type="SUPFAM" id="SSF103473">
    <property type="entry name" value="MFS general substrate transporter"/>
    <property type="match status" value="1"/>
</dbReference>
<keyword evidence="2 5" id="KW-0812">Transmembrane</keyword>
<feature type="transmembrane region" description="Helical" evidence="5">
    <location>
        <begin position="275"/>
        <end position="297"/>
    </location>
</feature>
<dbReference type="EMBL" id="FNAB01000003">
    <property type="protein sequence ID" value="SDD23980.1"/>
    <property type="molecule type" value="Genomic_DNA"/>
</dbReference>
<feature type="transmembrane region" description="Helical" evidence="5">
    <location>
        <begin position="240"/>
        <end position="260"/>
    </location>
</feature>
<feature type="transmembrane region" description="Helical" evidence="5">
    <location>
        <begin position="94"/>
        <end position="113"/>
    </location>
</feature>
<gene>
    <name evidence="7" type="ORF">SAMN05444580_103394</name>
</gene>
<feature type="transmembrane region" description="Helical" evidence="5">
    <location>
        <begin position="309"/>
        <end position="327"/>
    </location>
</feature>
<dbReference type="PANTHER" id="PTHR23508">
    <property type="entry name" value="CARBOXYLIC ACID TRANSPORTER PROTEIN HOMOLOG"/>
    <property type="match status" value="1"/>
</dbReference>
<name>A0A1G6T493_9NOCA</name>
<dbReference type="InterPro" id="IPR011701">
    <property type="entry name" value="MFS"/>
</dbReference>
<feature type="transmembrane region" description="Helical" evidence="5">
    <location>
        <begin position="182"/>
        <end position="202"/>
    </location>
</feature>
<keyword evidence="3 5" id="KW-1133">Transmembrane helix</keyword>
<accession>A0A1G6T493</accession>
<evidence type="ECO:0000313" key="8">
    <source>
        <dbReference type="Proteomes" id="UP000199417"/>
    </source>
</evidence>
<dbReference type="GO" id="GO:0046943">
    <property type="term" value="F:carboxylic acid transmembrane transporter activity"/>
    <property type="evidence" value="ECO:0007669"/>
    <property type="project" value="TreeGrafter"/>
</dbReference>
<evidence type="ECO:0000256" key="4">
    <source>
        <dbReference type="ARBA" id="ARBA00023136"/>
    </source>
</evidence>
<dbReference type="InterPro" id="IPR020846">
    <property type="entry name" value="MFS_dom"/>
</dbReference>
<feature type="transmembrane region" description="Helical" evidence="5">
    <location>
        <begin position="119"/>
        <end position="144"/>
    </location>
</feature>
<reference evidence="7 8" key="1">
    <citation type="submission" date="2016-10" db="EMBL/GenBank/DDBJ databases">
        <authorList>
            <person name="de Groot N.N."/>
        </authorList>
    </citation>
    <scope>NUCLEOTIDE SEQUENCE [LARGE SCALE GENOMIC DNA]</scope>
    <source>
        <strain evidence="7 8">JCM 11308</strain>
    </source>
</reference>
<dbReference type="GO" id="GO:0005886">
    <property type="term" value="C:plasma membrane"/>
    <property type="evidence" value="ECO:0007669"/>
    <property type="project" value="UniProtKB-SubCell"/>
</dbReference>
<feature type="transmembrane region" description="Helical" evidence="5">
    <location>
        <begin position="369"/>
        <end position="389"/>
    </location>
</feature>
<evidence type="ECO:0000256" key="5">
    <source>
        <dbReference type="SAM" id="Phobius"/>
    </source>
</evidence>
<feature type="transmembrane region" description="Helical" evidence="5">
    <location>
        <begin position="401"/>
        <end position="419"/>
    </location>
</feature>
<organism evidence="7 8">
    <name type="scientific">Rhodococcus tukisamuensis</name>
    <dbReference type="NCBI Taxonomy" id="168276"/>
    <lineage>
        <taxon>Bacteria</taxon>
        <taxon>Bacillati</taxon>
        <taxon>Actinomycetota</taxon>
        <taxon>Actinomycetes</taxon>
        <taxon>Mycobacteriales</taxon>
        <taxon>Nocardiaceae</taxon>
        <taxon>Rhodococcus</taxon>
    </lineage>
</organism>
<feature type="transmembrane region" description="Helical" evidence="5">
    <location>
        <begin position="23"/>
        <end position="42"/>
    </location>
</feature>
<sequence length="446" mass="46453">MGLAVADHDKAEELAPPTRLSGIYPWVVFVLTFSLMLSDYMSRQVVSAVFPILKSEWDLSDAHLGSLTGVVALMVGMLTFPLSVAADRWGRVRMLVASASLWSVATLFCAFADSYGQLLVGRFFVGVGEAAYGSIGAAVVVGLFAPRLRASLTGAFMSGGMFGSVAGVALGGVIAVNFGWRWAFGAMAIIGLVLVVAFRSCVNERRLALHQHPDDGLQTPSDAGDVRVPLSSLFKGTSVISAYVGSGLQMFVGGALMTWLPSYVNRYYALAPDKAALMASAFVLIIGIGMIGCGMISDRVSRVDHSKRWTASIVFCLASAVLLFAAFSLEPGALQMILLGCGAFFAAGIAGPAGAMVANLTHASVRASAFGTVTLANSLIGLAPGPVVAGALADRVGLNGALQIVPVASVFAAIALIIGKRYYAAGLKRLSALTQNSIDDQKVSTR</sequence>
<evidence type="ECO:0000259" key="6">
    <source>
        <dbReference type="PROSITE" id="PS50850"/>
    </source>
</evidence>
<evidence type="ECO:0000256" key="3">
    <source>
        <dbReference type="ARBA" id="ARBA00022989"/>
    </source>
</evidence>
<dbReference type="Proteomes" id="UP000199417">
    <property type="component" value="Unassembled WGS sequence"/>
</dbReference>
<dbReference type="RefSeq" id="WP_072847213.1">
    <property type="nucleotide sequence ID" value="NZ_FNAB01000003.1"/>
</dbReference>
<protein>
    <submittedName>
        <fullName evidence="7">Predicted arabinose efflux permease, MFS family</fullName>
    </submittedName>
</protein>
<feature type="transmembrane region" description="Helical" evidence="5">
    <location>
        <begin position="333"/>
        <end position="357"/>
    </location>
</feature>
<evidence type="ECO:0000256" key="2">
    <source>
        <dbReference type="ARBA" id="ARBA00022692"/>
    </source>
</evidence>
<keyword evidence="8" id="KW-1185">Reference proteome</keyword>